<dbReference type="Pfam" id="PF13087">
    <property type="entry name" value="AAA_12"/>
    <property type="match status" value="2"/>
</dbReference>
<gene>
    <name evidence="7" type="ORF">DUNSADRAFT_4104</name>
</gene>
<dbReference type="PANTHER" id="PTHR43788">
    <property type="entry name" value="DNA2/NAM7 HELICASE FAMILY MEMBER"/>
    <property type="match status" value="1"/>
</dbReference>
<comment type="caution">
    <text evidence="7">The sequence shown here is derived from an EMBL/GenBank/DDBJ whole genome shotgun (WGS) entry which is preliminary data.</text>
</comment>
<dbReference type="SUPFAM" id="SSF52540">
    <property type="entry name" value="P-loop containing nucleoside triphosphate hydrolases"/>
    <property type="match status" value="2"/>
</dbReference>
<proteinExistence type="predicted"/>
<evidence type="ECO:0000256" key="1">
    <source>
        <dbReference type="ARBA" id="ARBA00022741"/>
    </source>
</evidence>
<keyword evidence="3" id="KW-0347">Helicase</keyword>
<keyword evidence="2" id="KW-0378">Hydrolase</keyword>
<dbReference type="InterPro" id="IPR047187">
    <property type="entry name" value="SF1_C_Upf1"/>
</dbReference>
<accession>A0ABQ7FUY9</accession>
<keyword evidence="4" id="KW-0067">ATP-binding</keyword>
<feature type="domain" description="DNA2/NAM7 helicase-like C-terminal" evidence="6">
    <location>
        <begin position="28"/>
        <end position="183"/>
    </location>
</feature>
<keyword evidence="8" id="KW-1185">Reference proteome</keyword>
<reference evidence="7" key="1">
    <citation type="submission" date="2017-08" db="EMBL/GenBank/DDBJ databases">
        <authorList>
            <person name="Polle J.E."/>
            <person name="Barry K."/>
            <person name="Cushman J."/>
            <person name="Schmutz J."/>
            <person name="Tran D."/>
            <person name="Hathwaick L.T."/>
            <person name="Yim W.C."/>
            <person name="Jenkins J."/>
            <person name="Mckie-Krisberg Z.M."/>
            <person name="Prochnik S."/>
            <person name="Lindquist E."/>
            <person name="Dockter R.B."/>
            <person name="Adam C."/>
            <person name="Molina H."/>
            <person name="Bunkerborg J."/>
            <person name="Jin E."/>
            <person name="Buchheim M."/>
            <person name="Magnuson J."/>
        </authorList>
    </citation>
    <scope>NUCLEOTIDE SEQUENCE</scope>
    <source>
        <strain evidence="7">CCAP 19/18</strain>
    </source>
</reference>
<dbReference type="PANTHER" id="PTHR43788:SF8">
    <property type="entry name" value="DNA-BINDING PROTEIN SMUBP-2"/>
    <property type="match status" value="1"/>
</dbReference>
<feature type="region of interest" description="Disordered" evidence="5">
    <location>
        <begin position="352"/>
        <end position="394"/>
    </location>
</feature>
<evidence type="ECO:0000256" key="4">
    <source>
        <dbReference type="ARBA" id="ARBA00022840"/>
    </source>
</evidence>
<dbReference type="CDD" id="cd18808">
    <property type="entry name" value="SF1_C_Upf1"/>
    <property type="match status" value="2"/>
</dbReference>
<sequence length="500" mass="51027">MARSFVLVGDHYQLPPLVASPAALAGGYGESLFRRLSEAHPQAIVTLRRQYRMAADIMALSNELVYNGTLLCGSESVARSRLHLTHWCATGAAAGAHTPPMPTWIKQALDPERRVVFLDTSGVVSCMEQEEDGVVSNPGEAGLVGQLVQYILECGAQEEDIGLVSPYRAQVSLLEKAVHAKKPPCSTTSRTAAAAAAGAAGGAGAAAQSANSAVNEGLQVGSSLMDGIGEGGGKVSAPTHIAAAAAAAGPAPHSRGTSRSSSVLHAAAAQARSGAAAQAGPAAPPNAAPGALQGSSTSAIPGKGKNTKESKRKGKASQGTIPGLLQLRLPSMALTQAAAASKLPALKATQPLATAQAPEQHGHQGCTATRASQPSEEHGPGEVLEAAGGGVMDGDVGAGRPGEGCTAPRPPIEVLTIDKYQGRDKPCIVLSFVRSNTKGSAGRLLADWQRLNVALTRAKHKLVMVGCAATLQEIPLLSSMLQMVEKNGWRLPLSEALASS</sequence>
<dbReference type="EMBL" id="MU071170">
    <property type="protein sequence ID" value="KAF5826217.1"/>
    <property type="molecule type" value="Genomic_DNA"/>
</dbReference>
<dbReference type="Gene3D" id="3.40.50.300">
    <property type="entry name" value="P-loop containing nucleotide triphosphate hydrolases"/>
    <property type="match status" value="3"/>
</dbReference>
<feature type="compositionally biased region" description="Low complexity" evidence="5">
    <location>
        <begin position="266"/>
        <end position="281"/>
    </location>
</feature>
<dbReference type="Proteomes" id="UP000815325">
    <property type="component" value="Unassembled WGS sequence"/>
</dbReference>
<evidence type="ECO:0000259" key="6">
    <source>
        <dbReference type="Pfam" id="PF13087"/>
    </source>
</evidence>
<organism evidence="7 8">
    <name type="scientific">Dunaliella salina</name>
    <name type="common">Green alga</name>
    <name type="synonym">Protococcus salinus</name>
    <dbReference type="NCBI Taxonomy" id="3046"/>
    <lineage>
        <taxon>Eukaryota</taxon>
        <taxon>Viridiplantae</taxon>
        <taxon>Chlorophyta</taxon>
        <taxon>core chlorophytes</taxon>
        <taxon>Chlorophyceae</taxon>
        <taxon>CS clade</taxon>
        <taxon>Chlamydomonadales</taxon>
        <taxon>Dunaliellaceae</taxon>
        <taxon>Dunaliella</taxon>
    </lineage>
</organism>
<protein>
    <submittedName>
        <fullName evidence="7">AAA domain-containing protein</fullName>
    </submittedName>
</protein>
<keyword evidence="1" id="KW-0547">Nucleotide-binding</keyword>
<feature type="domain" description="DNA2/NAM7 helicase-like C-terminal" evidence="6">
    <location>
        <begin position="411"/>
        <end position="468"/>
    </location>
</feature>
<dbReference type="InterPro" id="IPR027417">
    <property type="entry name" value="P-loop_NTPase"/>
</dbReference>
<evidence type="ECO:0000313" key="8">
    <source>
        <dbReference type="Proteomes" id="UP000815325"/>
    </source>
</evidence>
<dbReference type="InterPro" id="IPR041679">
    <property type="entry name" value="DNA2/NAM7-like_C"/>
</dbReference>
<name>A0ABQ7FUY9_DUNSA</name>
<evidence type="ECO:0000256" key="3">
    <source>
        <dbReference type="ARBA" id="ARBA00022806"/>
    </source>
</evidence>
<dbReference type="InterPro" id="IPR050534">
    <property type="entry name" value="Coronavir_polyprotein_1ab"/>
</dbReference>
<evidence type="ECO:0000313" key="7">
    <source>
        <dbReference type="EMBL" id="KAF5826217.1"/>
    </source>
</evidence>
<feature type="region of interest" description="Disordered" evidence="5">
    <location>
        <begin position="246"/>
        <end position="323"/>
    </location>
</feature>
<evidence type="ECO:0000256" key="2">
    <source>
        <dbReference type="ARBA" id="ARBA00022801"/>
    </source>
</evidence>
<evidence type="ECO:0000256" key="5">
    <source>
        <dbReference type="SAM" id="MobiDB-lite"/>
    </source>
</evidence>